<dbReference type="GO" id="GO:0007130">
    <property type="term" value="P:synaptonemal complex assembly"/>
    <property type="evidence" value="ECO:0007669"/>
    <property type="project" value="TreeGrafter"/>
</dbReference>
<dbReference type="GO" id="GO:0007131">
    <property type="term" value="P:reciprocal meiotic recombination"/>
    <property type="evidence" value="ECO:0007669"/>
    <property type="project" value="TreeGrafter"/>
</dbReference>
<dbReference type="GO" id="GO:0000801">
    <property type="term" value="C:central element"/>
    <property type="evidence" value="ECO:0007669"/>
    <property type="project" value="TreeGrafter"/>
</dbReference>
<proteinExistence type="predicted"/>
<evidence type="ECO:0000313" key="1">
    <source>
        <dbReference type="EMBL" id="KAK6298416.1"/>
    </source>
</evidence>
<name>A0AAN8QH36_9TELE</name>
<organism evidence="1 2">
    <name type="scientific">Coregonus suidteri</name>
    <dbReference type="NCBI Taxonomy" id="861788"/>
    <lineage>
        <taxon>Eukaryota</taxon>
        <taxon>Metazoa</taxon>
        <taxon>Chordata</taxon>
        <taxon>Craniata</taxon>
        <taxon>Vertebrata</taxon>
        <taxon>Euteleostomi</taxon>
        <taxon>Actinopterygii</taxon>
        <taxon>Neopterygii</taxon>
        <taxon>Teleostei</taxon>
        <taxon>Protacanthopterygii</taxon>
        <taxon>Salmoniformes</taxon>
        <taxon>Salmonidae</taxon>
        <taxon>Coregoninae</taxon>
        <taxon>Coregonus</taxon>
    </lineage>
</organism>
<accession>A0AAN8QH36</accession>
<dbReference type="PANTHER" id="PTHR47083">
    <property type="entry name" value="TESTIS-EXPRESSED PROTEIN 11"/>
    <property type="match status" value="1"/>
</dbReference>
<dbReference type="PANTHER" id="PTHR47083:SF1">
    <property type="entry name" value="TESTIS-EXPRESSED PROTEIN 11"/>
    <property type="match status" value="1"/>
</dbReference>
<comment type="caution">
    <text evidence="1">The sequence shown here is derived from an EMBL/GenBank/DDBJ whole genome shotgun (WGS) entry which is preliminary data.</text>
</comment>
<protein>
    <submittedName>
        <fullName evidence="1">Uncharacterized protein</fullName>
    </submittedName>
</protein>
<dbReference type="GO" id="GO:0007060">
    <property type="term" value="P:male meiosis chromosome segregation"/>
    <property type="evidence" value="ECO:0007669"/>
    <property type="project" value="TreeGrafter"/>
</dbReference>
<dbReference type="InterPro" id="IPR042861">
    <property type="entry name" value="TEX11"/>
</dbReference>
<dbReference type="Proteomes" id="UP001356427">
    <property type="component" value="Unassembled WGS sequence"/>
</dbReference>
<dbReference type="AlphaFoldDB" id="A0AAN8QH36"/>
<dbReference type="EMBL" id="JAGTTL010000030">
    <property type="protein sequence ID" value="KAK6298416.1"/>
    <property type="molecule type" value="Genomic_DNA"/>
</dbReference>
<keyword evidence="2" id="KW-1185">Reference proteome</keyword>
<sequence>MNVFVVSSVPPLQPEDFPEMEILWLLTQAWNTGILLYSLAQYPERWCGLGMSFLRHLGSLQESYQTLMIDLYTEILDRLDKAKKNLIME</sequence>
<gene>
    <name evidence="1" type="ORF">J4Q44_G00314710</name>
</gene>
<evidence type="ECO:0000313" key="2">
    <source>
        <dbReference type="Proteomes" id="UP001356427"/>
    </source>
</evidence>
<reference evidence="1 2" key="1">
    <citation type="submission" date="2021-04" db="EMBL/GenBank/DDBJ databases">
        <authorList>
            <person name="De Guttry C."/>
            <person name="Zahm M."/>
            <person name="Klopp C."/>
            <person name="Cabau C."/>
            <person name="Louis A."/>
            <person name="Berthelot C."/>
            <person name="Parey E."/>
            <person name="Roest Crollius H."/>
            <person name="Montfort J."/>
            <person name="Robinson-Rechavi M."/>
            <person name="Bucao C."/>
            <person name="Bouchez O."/>
            <person name="Gislard M."/>
            <person name="Lluch J."/>
            <person name="Milhes M."/>
            <person name="Lampietro C."/>
            <person name="Lopez Roques C."/>
            <person name="Donnadieu C."/>
            <person name="Braasch I."/>
            <person name="Desvignes T."/>
            <person name="Postlethwait J."/>
            <person name="Bobe J."/>
            <person name="Wedekind C."/>
            <person name="Guiguen Y."/>
        </authorList>
    </citation>
    <scope>NUCLEOTIDE SEQUENCE [LARGE SCALE GENOMIC DNA]</scope>
    <source>
        <strain evidence="1">Cs_M1</strain>
        <tissue evidence="1">Blood</tissue>
    </source>
</reference>